<evidence type="ECO:0000313" key="1">
    <source>
        <dbReference type="EMBL" id="KHM51791.1"/>
    </source>
</evidence>
<dbReference type="AlphaFoldDB" id="A0A0B2JYX5"/>
<sequence length="245" mass="28856">MAERFFVAGCVFSEGEPELSRKVQVYVKDRFSLPVIRCCVAKYKVQEFEERMPEWYRDEWKSVKHYEDFPTGSTMVSICHNCSAIFEERHPEIRRQSIWELILEDDSFPYPNYHGESMTVQDCWRSKENCAEQDAVRELMRRMNINIVELDENREHTKFCGYSLYQPQPPRNAKLAPKRFVDGAKGLFAEHTEEEKKRLMVEHCSQIFTDKVVAYCHYCIRGLNLGGKQGIHLARLLFEPENVLA</sequence>
<comment type="caution">
    <text evidence="1">The sequence shown here is derived from an EMBL/GenBank/DDBJ whole genome shotgun (WGS) entry which is preliminary data.</text>
</comment>
<dbReference type="EMBL" id="JSCE01000172">
    <property type="protein sequence ID" value="KHM51791.1"/>
    <property type="molecule type" value="Genomic_DNA"/>
</dbReference>
<reference evidence="1 2" key="1">
    <citation type="journal article" date="2013" name="PLoS ONE">
        <title>Identification and characterization of three novel lipases belonging to families II and V from Anaerovibrio lipolyticus 5ST.</title>
        <authorList>
            <person name="Prive F."/>
            <person name="Kaderbhai N.N."/>
            <person name="Girdwood S."/>
            <person name="Worgan H.J."/>
            <person name="Pinloche E."/>
            <person name="Scollan N.D."/>
            <person name="Huws S.A."/>
            <person name="Newbold C.J."/>
        </authorList>
    </citation>
    <scope>NUCLEOTIDE SEQUENCE [LARGE SCALE GENOMIC DNA]</scope>
    <source>
        <strain evidence="1 2">5S</strain>
    </source>
</reference>
<accession>A0A0B2JYX5</accession>
<keyword evidence="2" id="KW-1185">Reference proteome</keyword>
<gene>
    <name evidence="1" type="ORF">NZ47_08440</name>
</gene>
<dbReference type="Proteomes" id="UP000030993">
    <property type="component" value="Unassembled WGS sequence"/>
</dbReference>
<dbReference type="STRING" id="82374.NZ47_08440"/>
<organism evidence="1 2">
    <name type="scientific">Anaerovibrio lipolyticus</name>
    <dbReference type="NCBI Taxonomy" id="82374"/>
    <lineage>
        <taxon>Bacteria</taxon>
        <taxon>Bacillati</taxon>
        <taxon>Bacillota</taxon>
        <taxon>Negativicutes</taxon>
        <taxon>Selenomonadales</taxon>
        <taxon>Selenomonadaceae</taxon>
        <taxon>Anaerovibrio</taxon>
    </lineage>
</organism>
<dbReference type="eggNOG" id="COG0247">
    <property type="taxonomic scope" value="Bacteria"/>
</dbReference>
<protein>
    <submittedName>
        <fullName evidence="1">Uncharacterized protein</fullName>
    </submittedName>
</protein>
<evidence type="ECO:0000313" key="2">
    <source>
        <dbReference type="Proteomes" id="UP000030993"/>
    </source>
</evidence>
<proteinExistence type="predicted"/>
<name>A0A0B2JYX5_9FIRM</name>
<dbReference type="RefSeq" id="WP_039209192.1">
    <property type="nucleotide sequence ID" value="NZ_JSCE01000172.1"/>
</dbReference>